<dbReference type="Proteomes" id="UP000199382">
    <property type="component" value="Unassembled WGS sequence"/>
</dbReference>
<reference evidence="3 4" key="1">
    <citation type="submission" date="2016-10" db="EMBL/GenBank/DDBJ databases">
        <authorList>
            <person name="de Groot N.N."/>
        </authorList>
    </citation>
    <scope>NUCLEOTIDE SEQUENCE [LARGE SCALE GENOMIC DNA]</scope>
    <source>
        <strain evidence="3 4">DSM 25294</strain>
    </source>
</reference>
<evidence type="ECO:0000259" key="2">
    <source>
        <dbReference type="PROSITE" id="PS50006"/>
    </source>
</evidence>
<feature type="region of interest" description="Disordered" evidence="1">
    <location>
        <begin position="191"/>
        <end position="232"/>
    </location>
</feature>
<feature type="compositionally biased region" description="Basic and acidic residues" evidence="1">
    <location>
        <begin position="93"/>
        <end position="105"/>
    </location>
</feature>
<proteinExistence type="predicted"/>
<name>A0A1G8VEJ9_9RHOB</name>
<dbReference type="EMBL" id="FNEK01000021">
    <property type="protein sequence ID" value="SDJ64458.1"/>
    <property type="molecule type" value="Genomic_DNA"/>
</dbReference>
<dbReference type="STRING" id="571298.SAMN04488026_102125"/>
<organism evidence="3 4">
    <name type="scientific">Aliiruegeria lutimaris</name>
    <dbReference type="NCBI Taxonomy" id="571298"/>
    <lineage>
        <taxon>Bacteria</taxon>
        <taxon>Pseudomonadati</taxon>
        <taxon>Pseudomonadota</taxon>
        <taxon>Alphaproteobacteria</taxon>
        <taxon>Rhodobacterales</taxon>
        <taxon>Roseobacteraceae</taxon>
        <taxon>Aliiruegeria</taxon>
    </lineage>
</organism>
<dbReference type="CDD" id="cd00060">
    <property type="entry name" value="FHA"/>
    <property type="match status" value="1"/>
</dbReference>
<dbReference type="OrthoDB" id="370565at2"/>
<feature type="compositionally biased region" description="Acidic residues" evidence="1">
    <location>
        <begin position="130"/>
        <end position="142"/>
    </location>
</feature>
<feature type="region of interest" description="Disordered" evidence="1">
    <location>
        <begin position="125"/>
        <end position="145"/>
    </location>
</feature>
<evidence type="ECO:0000313" key="4">
    <source>
        <dbReference type="Proteomes" id="UP000199382"/>
    </source>
</evidence>
<gene>
    <name evidence="3" type="ORF">SAMN04488026_102125</name>
</gene>
<feature type="compositionally biased region" description="Basic and acidic residues" evidence="1">
    <location>
        <begin position="209"/>
        <end position="219"/>
    </location>
</feature>
<accession>A0A1G8VEJ9</accession>
<feature type="domain" description="FHA" evidence="2">
    <location>
        <begin position="351"/>
        <end position="405"/>
    </location>
</feature>
<sequence length="450" mass="49441">MRFLNELIRKTKAAHVDAGHPDATDDNDLIFVGDAGRERSEPELPHLRRPSNFDRFAANRQTEAEDVFAESEVACAPSDEDPLSRPVSPLSVSHHEGHEVTKEEFTARQENEDVIFARQAFQHEMHDSDTSAEADDPEDDGEPIAMETGRHDRILADEISQENVPLEPDFEEITFEEDTLEPQEFAEAAAIPAEDDAEDPAVTASRSPLRLERGTERSETGLPDGTATVTTPVEAPSANRADAVAKVNIWDIEGSEQEEDSFGDGFSETSAFAEPDVTPIVPEAPTQQRRSGRVRTRLLGFQRPDELSADPFARSAKTVPANAEPTFPVGWMVVEKGPGRGAFFPLFNGVSKIGRGEDQAVRLDFGDMSVSRDSHAVVAYDDEQRAFFVGHSGKTNPVRLNGMPVLSTEPFTNGDSLRIGETTLRFVALCGPGFDWDEENELGERNVAAR</sequence>
<evidence type="ECO:0000256" key="1">
    <source>
        <dbReference type="SAM" id="MobiDB-lite"/>
    </source>
</evidence>
<dbReference type="RefSeq" id="WP_093155779.1">
    <property type="nucleotide sequence ID" value="NZ_FNEK01000021.1"/>
</dbReference>
<feature type="region of interest" description="Disordered" evidence="1">
    <location>
        <begin position="76"/>
        <end position="105"/>
    </location>
</feature>
<dbReference type="InterPro" id="IPR000253">
    <property type="entry name" value="FHA_dom"/>
</dbReference>
<dbReference type="SUPFAM" id="SSF49879">
    <property type="entry name" value="SMAD/FHA domain"/>
    <property type="match status" value="1"/>
</dbReference>
<dbReference type="Pfam" id="PF00498">
    <property type="entry name" value="FHA"/>
    <property type="match status" value="1"/>
</dbReference>
<dbReference type="PROSITE" id="PS50006">
    <property type="entry name" value="FHA_DOMAIN"/>
    <property type="match status" value="1"/>
</dbReference>
<dbReference type="InterPro" id="IPR008984">
    <property type="entry name" value="SMAD_FHA_dom_sf"/>
</dbReference>
<dbReference type="Gene3D" id="2.60.200.20">
    <property type="match status" value="1"/>
</dbReference>
<keyword evidence="4" id="KW-1185">Reference proteome</keyword>
<evidence type="ECO:0000313" key="3">
    <source>
        <dbReference type="EMBL" id="SDJ64458.1"/>
    </source>
</evidence>
<dbReference type="AlphaFoldDB" id="A0A1G8VEJ9"/>
<protein>
    <submittedName>
        <fullName evidence="3">FHA domain-containing protein</fullName>
    </submittedName>
</protein>